<evidence type="ECO:0000313" key="1">
    <source>
        <dbReference type="EMBL" id="KAF9455871.1"/>
    </source>
</evidence>
<sequence length="421" mass="47624">MNGKSFLLRALQHGAPGTFPSPIPAPGAKGHNHASTSSNINLYADWKTVDDVSPILFLDCEGFEGSEVPTSLAAKAKKSTGIKLGIRRNFVDNAYPRFVYAFSTCVVFVTSGPLAESADIGRKLLSYATQGAGGSRNQGFKPSLFVVFNRFDGGNTSNFDWSIPASMEAFLKHDQLKDLELYYETIHVVYIPSVNTNKSDIALSQIDAFHTMLRDVHTKAFRRRRDFRLVFPPEKLEHFLWRALIQFSNSRRTIFNWSTETAYQRFQTGFLNAALHDLWVQYSEYYSYETRSSRNIYRRTRATFEKHVQFCTLISLTRNPPHGERVGTLPESLGVLVKGVGELVLEFAPCGAVANKHECDEIRDRHGEHHQGKGTDSKVYRWVSPYEEDKEFVEQTFRRDLKAVLKASGTMPPASLRMMGK</sequence>
<accession>A0A9P6C859</accession>
<keyword evidence="2" id="KW-1185">Reference proteome</keyword>
<reference evidence="1" key="1">
    <citation type="submission" date="2020-11" db="EMBL/GenBank/DDBJ databases">
        <authorList>
            <consortium name="DOE Joint Genome Institute"/>
            <person name="Ahrendt S."/>
            <person name="Riley R."/>
            <person name="Andreopoulos W."/>
            <person name="Labutti K."/>
            <person name="Pangilinan J."/>
            <person name="Ruiz-Duenas F.J."/>
            <person name="Barrasa J.M."/>
            <person name="Sanchez-Garcia M."/>
            <person name="Camarero S."/>
            <person name="Miyauchi S."/>
            <person name="Serrano A."/>
            <person name="Linde D."/>
            <person name="Babiker R."/>
            <person name="Drula E."/>
            <person name="Ayuso-Fernandez I."/>
            <person name="Pacheco R."/>
            <person name="Padilla G."/>
            <person name="Ferreira P."/>
            <person name="Barriuso J."/>
            <person name="Kellner H."/>
            <person name="Castanera R."/>
            <person name="Alfaro M."/>
            <person name="Ramirez L."/>
            <person name="Pisabarro A.G."/>
            <person name="Kuo A."/>
            <person name="Tritt A."/>
            <person name="Lipzen A."/>
            <person name="He G."/>
            <person name="Yan M."/>
            <person name="Ng V."/>
            <person name="Cullen D."/>
            <person name="Martin F."/>
            <person name="Rosso M.-N."/>
            <person name="Henrissat B."/>
            <person name="Hibbett D."/>
            <person name="Martinez A.T."/>
            <person name="Grigoriev I.V."/>
        </authorList>
    </citation>
    <scope>NUCLEOTIDE SEQUENCE</scope>
    <source>
        <strain evidence="1">CBS 247.69</strain>
    </source>
</reference>
<protein>
    <submittedName>
        <fullName evidence="1">Uncharacterized protein</fullName>
    </submittedName>
</protein>
<comment type="caution">
    <text evidence="1">The sequence shown here is derived from an EMBL/GenBank/DDBJ whole genome shotgun (WGS) entry which is preliminary data.</text>
</comment>
<dbReference type="EMBL" id="MU150501">
    <property type="protein sequence ID" value="KAF9455871.1"/>
    <property type="molecule type" value="Genomic_DNA"/>
</dbReference>
<name>A0A9P6C859_9AGAR</name>
<gene>
    <name evidence="1" type="ORF">BDZ94DRAFT_1315735</name>
</gene>
<dbReference type="OrthoDB" id="194358at2759"/>
<dbReference type="Proteomes" id="UP000807353">
    <property type="component" value="Unassembled WGS sequence"/>
</dbReference>
<proteinExistence type="predicted"/>
<organism evidence="1 2">
    <name type="scientific">Collybia nuda</name>
    <dbReference type="NCBI Taxonomy" id="64659"/>
    <lineage>
        <taxon>Eukaryota</taxon>
        <taxon>Fungi</taxon>
        <taxon>Dikarya</taxon>
        <taxon>Basidiomycota</taxon>
        <taxon>Agaricomycotina</taxon>
        <taxon>Agaricomycetes</taxon>
        <taxon>Agaricomycetidae</taxon>
        <taxon>Agaricales</taxon>
        <taxon>Tricholomatineae</taxon>
        <taxon>Clitocybaceae</taxon>
        <taxon>Collybia</taxon>
    </lineage>
</organism>
<evidence type="ECO:0000313" key="2">
    <source>
        <dbReference type="Proteomes" id="UP000807353"/>
    </source>
</evidence>
<dbReference type="AlphaFoldDB" id="A0A9P6C859"/>